<feature type="compositionally biased region" description="Acidic residues" evidence="7">
    <location>
        <begin position="174"/>
        <end position="192"/>
    </location>
</feature>
<evidence type="ECO:0000313" key="10">
    <source>
        <dbReference type="Proteomes" id="UP000266841"/>
    </source>
</evidence>
<proteinExistence type="inferred from homology"/>
<evidence type="ECO:0000256" key="2">
    <source>
        <dbReference type="ARBA" id="ARBA00005577"/>
    </source>
</evidence>
<evidence type="ECO:0000256" key="4">
    <source>
        <dbReference type="ARBA" id="ARBA00022976"/>
    </source>
</evidence>
<dbReference type="InterPro" id="IPR009294">
    <property type="entry name" value="Aph-1"/>
</dbReference>
<dbReference type="Pfam" id="PF06105">
    <property type="entry name" value="Aph-1"/>
    <property type="match status" value="1"/>
</dbReference>
<feature type="transmembrane region" description="Helical" evidence="8">
    <location>
        <begin position="715"/>
        <end position="732"/>
    </location>
</feature>
<protein>
    <submittedName>
        <fullName evidence="9">Uncharacterized protein</fullName>
    </submittedName>
</protein>
<dbReference type="EMBL" id="AGNL01038531">
    <property type="protein sequence ID" value="EJK53088.1"/>
    <property type="molecule type" value="Genomic_DNA"/>
</dbReference>
<feature type="transmembrane region" description="Helical" evidence="8">
    <location>
        <begin position="512"/>
        <end position="533"/>
    </location>
</feature>
<accession>K0RH92</accession>
<dbReference type="GO" id="GO:0007219">
    <property type="term" value="P:Notch signaling pathway"/>
    <property type="evidence" value="ECO:0007669"/>
    <property type="project" value="UniProtKB-KW"/>
</dbReference>
<dbReference type="TCDB" id="4.G.1.1.7">
    <property type="family name" value="the Gama-secretase (Gama-secretase) family"/>
</dbReference>
<name>K0RH92_THAOC</name>
<feature type="transmembrane region" description="Helical" evidence="8">
    <location>
        <begin position="655"/>
        <end position="677"/>
    </location>
</feature>
<dbReference type="eggNOG" id="ENOG502R7DW">
    <property type="taxonomic scope" value="Eukaryota"/>
</dbReference>
<comment type="caution">
    <text evidence="9">The sequence shown here is derived from an EMBL/GenBank/DDBJ whole genome shotgun (WGS) entry which is preliminary data.</text>
</comment>
<keyword evidence="4" id="KW-0914">Notch signaling pathway</keyword>
<feature type="region of interest" description="Disordered" evidence="7">
    <location>
        <begin position="81"/>
        <end position="100"/>
    </location>
</feature>
<organism evidence="9 10">
    <name type="scientific">Thalassiosira oceanica</name>
    <name type="common">Marine diatom</name>
    <dbReference type="NCBI Taxonomy" id="159749"/>
    <lineage>
        <taxon>Eukaryota</taxon>
        <taxon>Sar</taxon>
        <taxon>Stramenopiles</taxon>
        <taxon>Ochrophyta</taxon>
        <taxon>Bacillariophyta</taxon>
        <taxon>Coscinodiscophyceae</taxon>
        <taxon>Thalassiosirophycidae</taxon>
        <taxon>Thalassiosirales</taxon>
        <taxon>Thalassiosiraceae</taxon>
        <taxon>Thalassiosira</taxon>
    </lineage>
</organism>
<gene>
    <name evidence="9" type="ORF">THAOC_27540</name>
</gene>
<feature type="transmembrane region" description="Helical" evidence="8">
    <location>
        <begin position="476"/>
        <end position="500"/>
    </location>
</feature>
<keyword evidence="3 8" id="KW-0812">Transmembrane</keyword>
<keyword evidence="5 8" id="KW-1133">Transmembrane helix</keyword>
<evidence type="ECO:0000256" key="6">
    <source>
        <dbReference type="ARBA" id="ARBA00023136"/>
    </source>
</evidence>
<evidence type="ECO:0000256" key="5">
    <source>
        <dbReference type="ARBA" id="ARBA00022989"/>
    </source>
</evidence>
<dbReference type="GO" id="GO:0016020">
    <property type="term" value="C:membrane"/>
    <property type="evidence" value="ECO:0007669"/>
    <property type="project" value="UniProtKB-SubCell"/>
</dbReference>
<dbReference type="Proteomes" id="UP000266841">
    <property type="component" value="Unassembled WGS sequence"/>
</dbReference>
<feature type="transmembrane region" description="Helical" evidence="8">
    <location>
        <begin position="594"/>
        <end position="614"/>
    </location>
</feature>
<dbReference type="GO" id="GO:0016485">
    <property type="term" value="P:protein processing"/>
    <property type="evidence" value="ECO:0007669"/>
    <property type="project" value="InterPro"/>
</dbReference>
<dbReference type="AlphaFoldDB" id="K0RH92"/>
<evidence type="ECO:0000256" key="8">
    <source>
        <dbReference type="SAM" id="Phobius"/>
    </source>
</evidence>
<comment type="subcellular location">
    <subcellularLocation>
        <location evidence="1">Membrane</location>
        <topology evidence="1">Multi-pass membrane protein</topology>
    </subcellularLocation>
</comment>
<dbReference type="PANTHER" id="PTHR12889">
    <property type="entry name" value="GAMMA-SECRETASE SUBUNIT APH-1"/>
    <property type="match status" value="1"/>
</dbReference>
<evidence type="ECO:0000256" key="7">
    <source>
        <dbReference type="SAM" id="MobiDB-lite"/>
    </source>
</evidence>
<keyword evidence="10" id="KW-1185">Reference proteome</keyword>
<keyword evidence="6 8" id="KW-0472">Membrane</keyword>
<evidence type="ECO:0000256" key="1">
    <source>
        <dbReference type="ARBA" id="ARBA00004141"/>
    </source>
</evidence>
<evidence type="ECO:0000313" key="9">
    <source>
        <dbReference type="EMBL" id="EJK53088.1"/>
    </source>
</evidence>
<reference evidence="9 10" key="1">
    <citation type="journal article" date="2012" name="Genome Biol.">
        <title>Genome and low-iron response of an oceanic diatom adapted to chronic iron limitation.</title>
        <authorList>
            <person name="Lommer M."/>
            <person name="Specht M."/>
            <person name="Roy A.S."/>
            <person name="Kraemer L."/>
            <person name="Andreson R."/>
            <person name="Gutowska M.A."/>
            <person name="Wolf J."/>
            <person name="Bergner S.V."/>
            <person name="Schilhabel M.B."/>
            <person name="Klostermeier U.C."/>
            <person name="Beiko R.G."/>
            <person name="Rosenstiel P."/>
            <person name="Hippler M."/>
            <person name="Laroche J."/>
        </authorList>
    </citation>
    <scope>NUCLEOTIDE SEQUENCE [LARGE SCALE GENOMIC DNA]</scope>
    <source>
        <strain evidence="9 10">CCMP1005</strain>
    </source>
</reference>
<evidence type="ECO:0000256" key="3">
    <source>
        <dbReference type="ARBA" id="ARBA00022692"/>
    </source>
</evidence>
<dbReference type="OrthoDB" id="6507463at2759"/>
<feature type="transmembrane region" description="Helical" evidence="8">
    <location>
        <begin position="744"/>
        <end position="767"/>
    </location>
</feature>
<feature type="transmembrane region" description="Helical" evidence="8">
    <location>
        <begin position="450"/>
        <end position="469"/>
    </location>
</feature>
<feature type="compositionally biased region" description="Basic and acidic residues" evidence="7">
    <location>
        <begin position="202"/>
        <end position="214"/>
    </location>
</feature>
<comment type="similarity">
    <text evidence="2">Belongs to the APH-1 family.</text>
</comment>
<sequence>MPLSSLTTLNTLLRRLRAVTKNLDWLQATSSLFEKERLGERNPPSTNTASVGGDLVPVAKSFVAPCGCPGDGVYLRVSRTAESSRTTPPPPTTTHAHRHCTGKYDKSAGCQLSISALSICEDAPSSSVVAVFSCHEEVHTRAQEQCSFALDGINDIARRIGQRRLTTTASGGGESEEDDPQDNMDESSEESSAEGRMSSVGDEARERRPKRMEWGSELIPPATDQGALEGNNDLAKERASSLQGEYEALTSLAASRLTRYSYNFSRLRAEIIERTLAFIFCFSATTAGELNTSNQRRVDHKMYDGDGGNQCLSLLDTTWVDEQASGRPTLPHKHADPPELWHKHVQAWLIPYQSARLEKSFPINERAISQTQQSRRLRTCRSLPLLEKKAAAFTTPNQTSFIVQSFSAGGSSAAVGAAQSWAESSRVESSTSVSVPPAQQQSRNMTAPSLTLGCILLGFSPTASLLFMVVLRKPQLVILAVCSAFAYLLSALLSSTIWLVTSSIAGAVGGGSTSGIGTAISIAVPGVACQMLLRCLFVRTYFRVETVIRGSVEKHERETREAAAASSGGGAGNSAADEHAETDALQLQLNDTSCGLASGCGYALLHSLLLYGTLLASESGESNSDGAYGGGGGSTGHGGTLYQASCGGVPSVVNGALICCMFGILDVIWMMMCFWGVRRRLTMVARRGSGGGTAAQVWTALALGRVDDGPAGGNAALVVAAATHLAASFALVPNGAEDGCRISLPLLGLVVVWAAVLLQRMTAGGFLPEDQRRRIQGMRLGLRDVGVGQRHHVE</sequence>
<feature type="region of interest" description="Disordered" evidence="7">
    <location>
        <begin position="164"/>
        <end position="229"/>
    </location>
</feature>